<dbReference type="InterPro" id="IPR001763">
    <property type="entry name" value="Rhodanese-like_dom"/>
</dbReference>
<dbReference type="EMBL" id="WIND01000008">
    <property type="protein sequence ID" value="MSU90274.1"/>
    <property type="molecule type" value="Genomic_DNA"/>
</dbReference>
<proteinExistence type="predicted"/>
<comment type="caution">
    <text evidence="2">The sequence shown here is derived from an EMBL/GenBank/DDBJ whole genome shotgun (WGS) entry which is preliminary data.</text>
</comment>
<gene>
    <name evidence="2" type="ORF">GE300_11690</name>
</gene>
<evidence type="ECO:0000259" key="1">
    <source>
        <dbReference type="PROSITE" id="PS50206"/>
    </source>
</evidence>
<dbReference type="SUPFAM" id="SSF52821">
    <property type="entry name" value="Rhodanese/Cell cycle control phosphatase"/>
    <property type="match status" value="1"/>
</dbReference>
<dbReference type="PANTHER" id="PTHR44086">
    <property type="entry name" value="THIOSULFATE SULFURTRANSFERASE RDL2, MITOCHONDRIAL-RELATED"/>
    <property type="match status" value="1"/>
</dbReference>
<organism evidence="2 3">
    <name type="scientific">Halovulum marinum</name>
    <dbReference type="NCBI Taxonomy" id="2662447"/>
    <lineage>
        <taxon>Bacteria</taxon>
        <taxon>Pseudomonadati</taxon>
        <taxon>Pseudomonadota</taxon>
        <taxon>Alphaproteobacteria</taxon>
        <taxon>Rhodobacterales</taxon>
        <taxon>Paracoccaceae</taxon>
        <taxon>Halovulum</taxon>
    </lineage>
</organism>
<dbReference type="Pfam" id="PF00581">
    <property type="entry name" value="Rhodanese"/>
    <property type="match status" value="1"/>
</dbReference>
<dbReference type="Gene3D" id="3.40.250.10">
    <property type="entry name" value="Rhodanese-like domain"/>
    <property type="match status" value="1"/>
</dbReference>
<dbReference type="SMART" id="SM00450">
    <property type="entry name" value="RHOD"/>
    <property type="match status" value="1"/>
</dbReference>
<dbReference type="AlphaFoldDB" id="A0A6L5Z2N2"/>
<dbReference type="PROSITE" id="PS50206">
    <property type="entry name" value="RHODANESE_3"/>
    <property type="match status" value="1"/>
</dbReference>
<sequence>MKQMVAEARERIAVVSPRESHAAGERAVILDVREPGELESDGRIPGALHVPRGLLESKADVESGSSLDALTAARGQKQVQVLCASGARAALAAETLARLGYDGAVIDGGLKGWKEAGLPTE</sequence>
<reference evidence="2 3" key="1">
    <citation type="submission" date="2019-10" db="EMBL/GenBank/DDBJ databases">
        <title>Cognatihalovulum marinum gen. nov. sp. nov., a new member of the family Rhodobacteraceae isolated from deep seawater of the Northwest Indian Ocean.</title>
        <authorList>
            <person name="Ruan C."/>
            <person name="Wang J."/>
            <person name="Zheng X."/>
            <person name="Song L."/>
            <person name="Zhu Y."/>
            <person name="Huang Y."/>
            <person name="Lu Z."/>
            <person name="Du W."/>
            <person name="Huang L."/>
            <person name="Dai X."/>
        </authorList>
    </citation>
    <scope>NUCLEOTIDE SEQUENCE [LARGE SCALE GENOMIC DNA]</scope>
    <source>
        <strain evidence="2 3">2CG4</strain>
    </source>
</reference>
<keyword evidence="3" id="KW-1185">Reference proteome</keyword>
<accession>A0A6L5Z2N2</accession>
<dbReference type="PANTHER" id="PTHR44086:SF10">
    <property type="entry name" value="THIOSULFATE SULFURTRANSFERASE_RHODANESE-LIKE DOMAIN-CONTAINING PROTEIN 3"/>
    <property type="match status" value="1"/>
</dbReference>
<keyword evidence="2" id="KW-0808">Transferase</keyword>
<dbReference type="Proteomes" id="UP000474957">
    <property type="component" value="Unassembled WGS sequence"/>
</dbReference>
<name>A0A6L5Z2N2_9RHOB</name>
<dbReference type="InterPro" id="IPR036873">
    <property type="entry name" value="Rhodanese-like_dom_sf"/>
</dbReference>
<protein>
    <submittedName>
        <fullName evidence="2">Sulfurtransferase</fullName>
    </submittedName>
</protein>
<dbReference type="GO" id="GO:0004792">
    <property type="term" value="F:thiosulfate-cyanide sulfurtransferase activity"/>
    <property type="evidence" value="ECO:0007669"/>
    <property type="project" value="TreeGrafter"/>
</dbReference>
<evidence type="ECO:0000313" key="2">
    <source>
        <dbReference type="EMBL" id="MSU90274.1"/>
    </source>
</evidence>
<evidence type="ECO:0000313" key="3">
    <source>
        <dbReference type="Proteomes" id="UP000474957"/>
    </source>
</evidence>
<feature type="domain" description="Rhodanese" evidence="1">
    <location>
        <begin position="23"/>
        <end position="121"/>
    </location>
</feature>